<dbReference type="SUPFAM" id="SSF53649">
    <property type="entry name" value="Alkaline phosphatase-like"/>
    <property type="match status" value="1"/>
</dbReference>
<protein>
    <submittedName>
        <fullName evidence="8">Capsular biosynthesis protein</fullName>
    </submittedName>
</protein>
<dbReference type="GO" id="GO:0005886">
    <property type="term" value="C:plasma membrane"/>
    <property type="evidence" value="ECO:0007669"/>
    <property type="project" value="UniProtKB-SubCell"/>
</dbReference>
<organism evidence="8 9">
    <name type="scientific">Halomonas campaniensis</name>
    <dbReference type="NCBI Taxonomy" id="213554"/>
    <lineage>
        <taxon>Bacteria</taxon>
        <taxon>Pseudomonadati</taxon>
        <taxon>Pseudomonadota</taxon>
        <taxon>Gammaproteobacteria</taxon>
        <taxon>Oceanospirillales</taxon>
        <taxon>Halomonadaceae</taxon>
        <taxon>Halomonas</taxon>
    </lineage>
</organism>
<sequence length="541" mass="59558">MISALIGPLLLGLLISGAFEALLRPRPRPFWQRGAAANSVHLGTWLLLFGLLVLLLQRPWFAVMVFLSLQLVVVQSSNAKSHTLNEPFICHDFEYFWDAILHPRLYVPFFGVGLAIAASSAAAVAIGGFFYWEGSLVTSESASRFLTNALGLIAAGAFLLVLSVSQLPAITLRPADDLHRLGLFASLWAYGVALMRSPVPAPEQSPFHALTAVASAHQIEQPLPNVVLVQSESFFDPRPWCAEVNSDLLPHFDATRASASLHGALSVPAWGANTVRTECALLTGTAPSQWGARQFNPYRTLARHPMPSLASALKAAGYRTVCVHPYLASFYFRHKVMPQLGFDHFIDINAFKSSDKSGQYVSDQAVARKIGRLLEDDDNRPLFVFVITMENHGPLHLEAPNRATLATTLPNAPWPLPNHLRDLAVYLHHLSESDKMLASVKNSLNTAKRPGLLGWYGDHVPILPEAYAHFTPPDSRTPYMIWSSADWKAAGERLATAHWETTNEPLELAANELGVQLFKQVFGHDISNDVIKAEPEPQEQE</sequence>
<evidence type="ECO:0000256" key="6">
    <source>
        <dbReference type="SAM" id="Phobius"/>
    </source>
</evidence>
<keyword evidence="5 6" id="KW-0472">Membrane</keyword>
<dbReference type="OrthoDB" id="5363296at2"/>
<evidence type="ECO:0000256" key="2">
    <source>
        <dbReference type="ARBA" id="ARBA00022475"/>
    </source>
</evidence>
<name>A0A246RYW9_9GAMM</name>
<reference evidence="8 9" key="1">
    <citation type="submission" date="2014-08" db="EMBL/GenBank/DDBJ databases">
        <title>Draft genome sequence of a novel L-asparaginase producing marine bacterium, Halomonas campaniensis.</title>
        <authorList>
            <person name="Sundarakrishnan B."/>
            <person name="Moushumi Priya A."/>
            <person name="Raman G."/>
            <person name="Sakthivel N."/>
            <person name="Park S."/>
            <person name="Jayachandran S."/>
        </authorList>
    </citation>
    <scope>NUCLEOTIDE SEQUENCE [LARGE SCALE GENOMIC DNA]</scope>
    <source>
        <strain evidence="8 9">SK03</strain>
    </source>
</reference>
<evidence type="ECO:0000259" key="7">
    <source>
        <dbReference type="Pfam" id="PF00884"/>
    </source>
</evidence>
<evidence type="ECO:0000313" key="8">
    <source>
        <dbReference type="EMBL" id="OWV29286.1"/>
    </source>
</evidence>
<dbReference type="PANTHER" id="PTHR47371:SF3">
    <property type="entry name" value="PHOSPHOGLYCEROL TRANSFERASE I"/>
    <property type="match status" value="1"/>
</dbReference>
<dbReference type="RefSeq" id="WP_088701302.1">
    <property type="nucleotide sequence ID" value="NZ_JPUA01000034.1"/>
</dbReference>
<dbReference type="InterPro" id="IPR000917">
    <property type="entry name" value="Sulfatase_N"/>
</dbReference>
<gene>
    <name evidence="8" type="ORF">JI62_17020</name>
</gene>
<dbReference type="Proteomes" id="UP000197334">
    <property type="component" value="Unassembled WGS sequence"/>
</dbReference>
<evidence type="ECO:0000256" key="3">
    <source>
        <dbReference type="ARBA" id="ARBA00022692"/>
    </source>
</evidence>
<dbReference type="PANTHER" id="PTHR47371">
    <property type="entry name" value="LIPOTEICHOIC ACID SYNTHASE"/>
    <property type="match status" value="1"/>
</dbReference>
<feature type="transmembrane region" description="Helical" evidence="6">
    <location>
        <begin position="105"/>
        <end position="130"/>
    </location>
</feature>
<evidence type="ECO:0000313" key="9">
    <source>
        <dbReference type="Proteomes" id="UP000197334"/>
    </source>
</evidence>
<dbReference type="CDD" id="cd16015">
    <property type="entry name" value="LTA_synthase"/>
    <property type="match status" value="1"/>
</dbReference>
<keyword evidence="3 6" id="KW-0812">Transmembrane</keyword>
<dbReference type="EMBL" id="JPUA01000034">
    <property type="protein sequence ID" value="OWV29286.1"/>
    <property type="molecule type" value="Genomic_DNA"/>
</dbReference>
<feature type="domain" description="Sulfatase N-terminal" evidence="7">
    <location>
        <begin position="224"/>
        <end position="495"/>
    </location>
</feature>
<dbReference type="AlphaFoldDB" id="A0A246RYW9"/>
<evidence type="ECO:0000256" key="1">
    <source>
        <dbReference type="ARBA" id="ARBA00004651"/>
    </source>
</evidence>
<comment type="caution">
    <text evidence="8">The sequence shown here is derived from an EMBL/GenBank/DDBJ whole genome shotgun (WGS) entry which is preliminary data.</text>
</comment>
<evidence type="ECO:0000256" key="4">
    <source>
        <dbReference type="ARBA" id="ARBA00022989"/>
    </source>
</evidence>
<comment type="subcellular location">
    <subcellularLocation>
        <location evidence="1">Cell membrane</location>
        <topology evidence="1">Multi-pass membrane protein</topology>
    </subcellularLocation>
</comment>
<accession>A0A246RYW9</accession>
<proteinExistence type="predicted"/>
<dbReference type="InterPro" id="IPR050448">
    <property type="entry name" value="OpgB/LTA_synthase_biosynth"/>
</dbReference>
<feature type="transmembrane region" description="Helical" evidence="6">
    <location>
        <begin position="150"/>
        <end position="169"/>
    </location>
</feature>
<dbReference type="Pfam" id="PF00884">
    <property type="entry name" value="Sulfatase"/>
    <property type="match status" value="1"/>
</dbReference>
<feature type="transmembrane region" description="Helical" evidence="6">
    <location>
        <begin position="45"/>
        <end position="74"/>
    </location>
</feature>
<evidence type="ECO:0000256" key="5">
    <source>
        <dbReference type="ARBA" id="ARBA00023136"/>
    </source>
</evidence>
<keyword evidence="4 6" id="KW-1133">Transmembrane helix</keyword>
<keyword evidence="2" id="KW-1003">Cell membrane</keyword>
<dbReference type="InterPro" id="IPR017850">
    <property type="entry name" value="Alkaline_phosphatase_core_sf"/>
</dbReference>
<keyword evidence="9" id="KW-1185">Reference proteome</keyword>
<dbReference type="Gene3D" id="3.40.720.10">
    <property type="entry name" value="Alkaline Phosphatase, subunit A"/>
    <property type="match status" value="1"/>
</dbReference>